<name>A0A7J0GC13_9ERIC</name>
<dbReference type="OrthoDB" id="1743797at2759"/>
<dbReference type="PROSITE" id="PS50896">
    <property type="entry name" value="LISH"/>
    <property type="match status" value="1"/>
</dbReference>
<dbReference type="InterPro" id="IPR001680">
    <property type="entry name" value="WD40_rpt"/>
</dbReference>
<dbReference type="InterPro" id="IPR006594">
    <property type="entry name" value="LisH"/>
</dbReference>
<feature type="compositionally biased region" description="Basic and acidic residues" evidence="4">
    <location>
        <begin position="608"/>
        <end position="624"/>
    </location>
</feature>
<protein>
    <submittedName>
        <fullName evidence="6">Transducin family protein</fullName>
    </submittedName>
</protein>
<feature type="domain" description="CTLH" evidence="5">
    <location>
        <begin position="33"/>
        <end position="91"/>
    </location>
</feature>
<evidence type="ECO:0000313" key="7">
    <source>
        <dbReference type="Proteomes" id="UP000585474"/>
    </source>
</evidence>
<dbReference type="EMBL" id="BJWL01000020">
    <property type="protein sequence ID" value="GFZ08333.1"/>
    <property type="molecule type" value="Genomic_DNA"/>
</dbReference>
<dbReference type="Proteomes" id="UP000585474">
    <property type="component" value="Unassembled WGS sequence"/>
</dbReference>
<proteinExistence type="predicted"/>
<dbReference type="PROSITE" id="PS50897">
    <property type="entry name" value="CTLH"/>
    <property type="match status" value="1"/>
</dbReference>
<feature type="region of interest" description="Disordered" evidence="4">
    <location>
        <begin position="603"/>
        <end position="624"/>
    </location>
</feature>
<dbReference type="InterPro" id="IPR015943">
    <property type="entry name" value="WD40/YVTN_repeat-like_dom_sf"/>
</dbReference>
<reference evidence="6 7" key="1">
    <citation type="submission" date="2019-07" db="EMBL/GenBank/DDBJ databases">
        <title>De Novo Assembly of kiwifruit Actinidia rufa.</title>
        <authorList>
            <person name="Sugita-Konishi S."/>
            <person name="Sato K."/>
            <person name="Mori E."/>
            <person name="Abe Y."/>
            <person name="Kisaki G."/>
            <person name="Hamano K."/>
            <person name="Suezawa K."/>
            <person name="Otani M."/>
            <person name="Fukuda T."/>
            <person name="Manabe T."/>
            <person name="Gomi K."/>
            <person name="Tabuchi M."/>
            <person name="Akimitsu K."/>
            <person name="Kataoka I."/>
        </authorList>
    </citation>
    <scope>NUCLEOTIDE SEQUENCE [LARGE SCALE GENOMIC DNA]</scope>
    <source>
        <strain evidence="7">cv. Fuchu</strain>
    </source>
</reference>
<feature type="repeat" description="WD" evidence="3">
    <location>
        <begin position="385"/>
        <end position="428"/>
    </location>
</feature>
<dbReference type="PANTHER" id="PTHR44083">
    <property type="entry name" value="TOPLESS-RELATED PROTEIN 1-RELATED"/>
    <property type="match status" value="1"/>
</dbReference>
<dbReference type="Gene3D" id="2.130.10.10">
    <property type="entry name" value="YVTN repeat-like/Quinoprotein amine dehydrogenase"/>
    <property type="match status" value="1"/>
</dbReference>
<evidence type="ECO:0000256" key="1">
    <source>
        <dbReference type="ARBA" id="ARBA00022574"/>
    </source>
</evidence>
<dbReference type="SUPFAM" id="SSF50978">
    <property type="entry name" value="WD40 repeat-like"/>
    <property type="match status" value="1"/>
</dbReference>
<sequence>MSLNEDVIFLFLQFCHEEGLTKTAHMIEHETGAFFDMEYFEDLVLSGNWDEAEKYLSGFTRLDNDKYSIKIYFEIRKQKFLEALDEHDHKRALDILVKDLKAFAESNEELYKEMTRLLILDDFRKHESLSSYGDTLSARRLMMNELKNVMEADPLFQDKLKFPHMKQSRLRHLINQSLNWQHIRCTYPQPDPVIKTLFTDHQCPLPEHPHIQSCFSICVILRRVLIFCMAPFQATAPSVSPFSCEGSSTVTQSVISDGSVNPSPNPGSGFSYVEGAKDSSFTSETRSSGTLDEVESATTFPGQTHTAVFNNHDDFPMTVQRVLSEASSPTSMDFHPVQQNILSVGTNNGDIGLWELSSGERLLWSKIRMSQLIVYYGALRVHYSIDAHVGSVNDLAFSKSNELFFLITCGNDKFIQVWDAITGAKQYTFEGHGAPVYSLCPHVKKRIHFLFSTSFNGEIKAWLYDNMGSRIAFDTPGRCCTRMAYSADSKRLFSCGTAKDGESFIVEWDESEGCIKRSYKGLGKCSSGIVQFDSSKNRFLFAGDDHLIKVWDMNHSELLTTMDADGDLPMEDVRGLMVAFVQLAINPISTAASARGTEGVSVASSSIKNDDGGNQKDMKPELHARSNDILEVWKSEINEPSHSANP</sequence>
<dbReference type="Pfam" id="PF00400">
    <property type="entry name" value="WD40"/>
    <property type="match status" value="2"/>
</dbReference>
<dbReference type="InterPro" id="IPR027728">
    <property type="entry name" value="Topless_fam"/>
</dbReference>
<keyword evidence="7" id="KW-1185">Reference proteome</keyword>
<dbReference type="InterPro" id="IPR006595">
    <property type="entry name" value="CTLH_C"/>
</dbReference>
<dbReference type="SMART" id="SM00668">
    <property type="entry name" value="CTLH"/>
    <property type="match status" value="1"/>
</dbReference>
<evidence type="ECO:0000256" key="3">
    <source>
        <dbReference type="PROSITE-ProRule" id="PRU00221"/>
    </source>
</evidence>
<feature type="repeat" description="WD" evidence="3">
    <location>
        <begin position="530"/>
        <end position="561"/>
    </location>
</feature>
<gene>
    <name evidence="6" type="ORF">Acr_20g0001410</name>
</gene>
<evidence type="ECO:0000256" key="2">
    <source>
        <dbReference type="ARBA" id="ARBA00022737"/>
    </source>
</evidence>
<evidence type="ECO:0000313" key="6">
    <source>
        <dbReference type="EMBL" id="GFZ08333.1"/>
    </source>
</evidence>
<accession>A0A7J0GC13</accession>
<dbReference type="InterPro" id="IPR048419">
    <property type="entry name" value="Topless_Znf"/>
</dbReference>
<evidence type="ECO:0000259" key="5">
    <source>
        <dbReference type="PROSITE" id="PS50897"/>
    </source>
</evidence>
<dbReference type="PROSITE" id="PS50082">
    <property type="entry name" value="WD_REPEATS_2"/>
    <property type="match status" value="2"/>
</dbReference>
<keyword evidence="1 3" id="KW-0853">WD repeat</keyword>
<dbReference type="Pfam" id="PF21889">
    <property type="entry name" value="TPR1-like_2nd"/>
    <property type="match status" value="1"/>
</dbReference>
<dbReference type="PROSITE" id="PS50294">
    <property type="entry name" value="WD_REPEATS_REGION"/>
    <property type="match status" value="1"/>
</dbReference>
<dbReference type="InterPro" id="IPR036322">
    <property type="entry name" value="WD40_repeat_dom_sf"/>
</dbReference>
<dbReference type="SMART" id="SM00320">
    <property type="entry name" value="WD40"/>
    <property type="match status" value="5"/>
</dbReference>
<keyword evidence="2" id="KW-0677">Repeat</keyword>
<evidence type="ECO:0000256" key="4">
    <source>
        <dbReference type="SAM" id="MobiDB-lite"/>
    </source>
</evidence>
<dbReference type="InterPro" id="IPR054080">
    <property type="entry name" value="TPR1-like_2nd"/>
</dbReference>
<dbReference type="GO" id="GO:0006355">
    <property type="term" value="P:regulation of DNA-templated transcription"/>
    <property type="evidence" value="ECO:0007669"/>
    <property type="project" value="InterPro"/>
</dbReference>
<dbReference type="AlphaFoldDB" id="A0A7J0GC13"/>
<organism evidence="6 7">
    <name type="scientific">Actinidia rufa</name>
    <dbReference type="NCBI Taxonomy" id="165716"/>
    <lineage>
        <taxon>Eukaryota</taxon>
        <taxon>Viridiplantae</taxon>
        <taxon>Streptophyta</taxon>
        <taxon>Embryophyta</taxon>
        <taxon>Tracheophyta</taxon>
        <taxon>Spermatophyta</taxon>
        <taxon>Magnoliopsida</taxon>
        <taxon>eudicotyledons</taxon>
        <taxon>Gunneridae</taxon>
        <taxon>Pentapetalae</taxon>
        <taxon>asterids</taxon>
        <taxon>Ericales</taxon>
        <taxon>Actinidiaceae</taxon>
        <taxon>Actinidia</taxon>
    </lineage>
</organism>
<dbReference type="Pfam" id="PF21359">
    <property type="entry name" value="zf_topless"/>
    <property type="match status" value="1"/>
</dbReference>
<comment type="caution">
    <text evidence="6">The sequence shown here is derived from an EMBL/GenBank/DDBJ whole genome shotgun (WGS) entry which is preliminary data.</text>
</comment>
<dbReference type="PANTHER" id="PTHR44083:SF30">
    <property type="entry name" value="TOPLESS-LIKE PROTEIN"/>
    <property type="match status" value="1"/>
</dbReference>